<accession>A0A432ZEH1</accession>
<feature type="domain" description="Response regulatory" evidence="3">
    <location>
        <begin position="3"/>
        <end position="115"/>
    </location>
</feature>
<evidence type="ECO:0000256" key="1">
    <source>
        <dbReference type="ARBA" id="ARBA00023125"/>
    </source>
</evidence>
<keyword evidence="1" id="KW-0238">DNA-binding</keyword>
<dbReference type="Gene3D" id="3.40.50.2300">
    <property type="match status" value="1"/>
</dbReference>
<dbReference type="PRINTS" id="PR01590">
    <property type="entry name" value="HTHFIS"/>
</dbReference>
<dbReference type="PROSITE" id="PS50110">
    <property type="entry name" value="RESPONSE_REGULATORY"/>
    <property type="match status" value="1"/>
</dbReference>
<dbReference type="RefSeq" id="WP_126828025.1">
    <property type="nucleotide sequence ID" value="NZ_PIQG01000004.1"/>
</dbReference>
<dbReference type="GO" id="GO:0000156">
    <property type="term" value="F:phosphorelay response regulator activity"/>
    <property type="evidence" value="ECO:0007669"/>
    <property type="project" value="TreeGrafter"/>
</dbReference>
<dbReference type="SUPFAM" id="SSF52172">
    <property type="entry name" value="CheY-like"/>
    <property type="match status" value="1"/>
</dbReference>
<dbReference type="InterPro" id="IPR011006">
    <property type="entry name" value="CheY-like_superfamily"/>
</dbReference>
<gene>
    <name evidence="4" type="ORF">CWI83_08365</name>
</gene>
<organism evidence="4 5">
    <name type="scientific">Pseudidiomarina taiwanensis</name>
    <dbReference type="NCBI Taxonomy" id="337250"/>
    <lineage>
        <taxon>Bacteria</taxon>
        <taxon>Pseudomonadati</taxon>
        <taxon>Pseudomonadota</taxon>
        <taxon>Gammaproteobacteria</taxon>
        <taxon>Alteromonadales</taxon>
        <taxon>Idiomarinaceae</taxon>
        <taxon>Pseudidiomarina</taxon>
    </lineage>
</organism>
<dbReference type="GO" id="GO:0000976">
    <property type="term" value="F:transcription cis-regulatory region binding"/>
    <property type="evidence" value="ECO:0007669"/>
    <property type="project" value="TreeGrafter"/>
</dbReference>
<keyword evidence="5" id="KW-1185">Reference proteome</keyword>
<feature type="modified residue" description="4-aspartylphosphate" evidence="2">
    <location>
        <position position="50"/>
    </location>
</feature>
<dbReference type="PANTHER" id="PTHR48111:SF56">
    <property type="entry name" value="TETRATHIONATE RESPONSE REGULATORY PROTEIN TTRR"/>
    <property type="match status" value="1"/>
</dbReference>
<dbReference type="PANTHER" id="PTHR48111">
    <property type="entry name" value="REGULATOR OF RPOS"/>
    <property type="match status" value="1"/>
</dbReference>
<dbReference type="GO" id="GO:0005829">
    <property type="term" value="C:cytosol"/>
    <property type="evidence" value="ECO:0007669"/>
    <property type="project" value="TreeGrafter"/>
</dbReference>
<dbReference type="AlphaFoldDB" id="A0A432ZEH1"/>
<dbReference type="SMART" id="SM00448">
    <property type="entry name" value="REC"/>
    <property type="match status" value="1"/>
</dbReference>
<keyword evidence="2" id="KW-0597">Phosphoprotein</keyword>
<protein>
    <submittedName>
        <fullName evidence="4">Two-component system response regulator</fullName>
    </submittedName>
</protein>
<name>A0A432ZEH1_9GAMM</name>
<dbReference type="Pfam" id="PF00072">
    <property type="entry name" value="Response_reg"/>
    <property type="match status" value="1"/>
</dbReference>
<proteinExistence type="predicted"/>
<dbReference type="Pfam" id="PF02954">
    <property type="entry name" value="HTH_8"/>
    <property type="match status" value="1"/>
</dbReference>
<dbReference type="GO" id="GO:0006355">
    <property type="term" value="P:regulation of DNA-templated transcription"/>
    <property type="evidence" value="ECO:0007669"/>
    <property type="project" value="TreeGrafter"/>
</dbReference>
<dbReference type="Proteomes" id="UP000288279">
    <property type="component" value="Unassembled WGS sequence"/>
</dbReference>
<reference evidence="4 5" key="1">
    <citation type="journal article" date="2011" name="Front. Microbiol.">
        <title>Genomic signatures of strain selection and enhancement in Bacillus atrophaeus var. globigii, a historical biowarfare simulant.</title>
        <authorList>
            <person name="Gibbons H.S."/>
            <person name="Broomall S.M."/>
            <person name="McNew L.A."/>
            <person name="Daligault H."/>
            <person name="Chapman C."/>
            <person name="Bruce D."/>
            <person name="Karavis M."/>
            <person name="Krepps M."/>
            <person name="McGregor P.A."/>
            <person name="Hong C."/>
            <person name="Park K.H."/>
            <person name="Akmal A."/>
            <person name="Feldman A."/>
            <person name="Lin J.S."/>
            <person name="Chang W.E."/>
            <person name="Higgs B.W."/>
            <person name="Demirev P."/>
            <person name="Lindquist J."/>
            <person name="Liem A."/>
            <person name="Fochler E."/>
            <person name="Read T.D."/>
            <person name="Tapia R."/>
            <person name="Johnson S."/>
            <person name="Bishop-Lilly K.A."/>
            <person name="Detter C."/>
            <person name="Han C."/>
            <person name="Sozhamannan S."/>
            <person name="Rosenzweig C.N."/>
            <person name="Skowronski E.W."/>
        </authorList>
    </citation>
    <scope>NUCLEOTIDE SEQUENCE [LARGE SCALE GENOMIC DNA]</scope>
    <source>
        <strain evidence="4 5">PIT1</strain>
    </source>
</reference>
<sequence length="177" mass="19487">MKQLLLIDDDELLLRTLRARFERHGMQVTCVASAAELEQISGTMDAVVVDLKFGEVNGLQLIPNIRKRFQPQHLIVLTGYASLATSVAAIKAGATDYLAKPVSFAQLLHALEGVPQEASATIPEPSESPLTPAQLEWELIQKTLQQHDGNISATARALGMHRRTLQRKLSKWSPLKS</sequence>
<dbReference type="InterPro" id="IPR001789">
    <property type="entry name" value="Sig_transdc_resp-reg_receiver"/>
</dbReference>
<dbReference type="InterPro" id="IPR002197">
    <property type="entry name" value="HTH_Fis"/>
</dbReference>
<dbReference type="GO" id="GO:0032993">
    <property type="term" value="C:protein-DNA complex"/>
    <property type="evidence" value="ECO:0007669"/>
    <property type="project" value="TreeGrafter"/>
</dbReference>
<dbReference type="Gene3D" id="1.10.10.60">
    <property type="entry name" value="Homeodomain-like"/>
    <property type="match status" value="1"/>
</dbReference>
<evidence type="ECO:0000313" key="5">
    <source>
        <dbReference type="Proteomes" id="UP000288279"/>
    </source>
</evidence>
<dbReference type="EMBL" id="PIQG01000004">
    <property type="protein sequence ID" value="RUO76367.1"/>
    <property type="molecule type" value="Genomic_DNA"/>
</dbReference>
<comment type="caution">
    <text evidence="4">The sequence shown here is derived from an EMBL/GenBank/DDBJ whole genome shotgun (WGS) entry which is preliminary data.</text>
</comment>
<evidence type="ECO:0000256" key="2">
    <source>
        <dbReference type="PROSITE-ProRule" id="PRU00169"/>
    </source>
</evidence>
<dbReference type="OrthoDB" id="9802426at2"/>
<dbReference type="InterPro" id="IPR039420">
    <property type="entry name" value="WalR-like"/>
</dbReference>
<evidence type="ECO:0000259" key="3">
    <source>
        <dbReference type="PROSITE" id="PS50110"/>
    </source>
</evidence>
<evidence type="ECO:0000313" key="4">
    <source>
        <dbReference type="EMBL" id="RUO76367.1"/>
    </source>
</evidence>